<accession>A0AAV7T159</accession>
<keyword evidence="3" id="KW-1185">Reference proteome</keyword>
<feature type="compositionally biased region" description="Gly residues" evidence="1">
    <location>
        <begin position="132"/>
        <end position="144"/>
    </location>
</feature>
<protein>
    <submittedName>
        <fullName evidence="2">Uncharacterized protein</fullName>
    </submittedName>
</protein>
<name>A0AAV7T159_PLEWA</name>
<evidence type="ECO:0000313" key="2">
    <source>
        <dbReference type="EMBL" id="KAJ1170099.1"/>
    </source>
</evidence>
<proteinExistence type="predicted"/>
<evidence type="ECO:0000256" key="1">
    <source>
        <dbReference type="SAM" id="MobiDB-lite"/>
    </source>
</evidence>
<organism evidence="2 3">
    <name type="scientific">Pleurodeles waltl</name>
    <name type="common">Iberian ribbed newt</name>
    <dbReference type="NCBI Taxonomy" id="8319"/>
    <lineage>
        <taxon>Eukaryota</taxon>
        <taxon>Metazoa</taxon>
        <taxon>Chordata</taxon>
        <taxon>Craniata</taxon>
        <taxon>Vertebrata</taxon>
        <taxon>Euteleostomi</taxon>
        <taxon>Amphibia</taxon>
        <taxon>Batrachia</taxon>
        <taxon>Caudata</taxon>
        <taxon>Salamandroidea</taxon>
        <taxon>Salamandridae</taxon>
        <taxon>Pleurodelinae</taxon>
        <taxon>Pleurodeles</taxon>
    </lineage>
</organism>
<dbReference type="Proteomes" id="UP001066276">
    <property type="component" value="Chromosome 4_1"/>
</dbReference>
<sequence length="287" mass="29168">MSQIASGERGYIEQDKEPSQQQVAPGEVPETGTTRMHETVLTRSRTKKSHVAGEQLRRSCNAGQRPSKEGSVVCHRQGGADPGGLRQAEHPLSETVGGPEPLNMENGGGPAVDGLPTRKGCLSNPDPPDGPHTGGGLSGDGWALGGITAATRGKVKVPPPAATVKVKVPPPDAAKRSKEPSQAAAKRCKEPSPAAARQGNGPAPAGRKDKGPGAGTQSEPPPPTMVLQPSEAAGDGQELPLTTTTSSNTSSGHPSEAAGDGQELPPTTSGNITITTTEQQSPPADSV</sequence>
<feature type="region of interest" description="Disordered" evidence="1">
    <location>
        <begin position="1"/>
        <end position="287"/>
    </location>
</feature>
<feature type="compositionally biased region" description="Low complexity" evidence="1">
    <location>
        <begin position="242"/>
        <end position="251"/>
    </location>
</feature>
<reference evidence="2" key="1">
    <citation type="journal article" date="2022" name="bioRxiv">
        <title>Sequencing and chromosome-scale assembly of the giantPleurodeles waltlgenome.</title>
        <authorList>
            <person name="Brown T."/>
            <person name="Elewa A."/>
            <person name="Iarovenko S."/>
            <person name="Subramanian E."/>
            <person name="Araus A.J."/>
            <person name="Petzold A."/>
            <person name="Susuki M."/>
            <person name="Suzuki K.-i.T."/>
            <person name="Hayashi T."/>
            <person name="Toyoda A."/>
            <person name="Oliveira C."/>
            <person name="Osipova E."/>
            <person name="Leigh N.D."/>
            <person name="Simon A."/>
            <person name="Yun M.H."/>
        </authorList>
    </citation>
    <scope>NUCLEOTIDE SEQUENCE</scope>
    <source>
        <strain evidence="2">20211129_DDA</strain>
        <tissue evidence="2">Liver</tissue>
    </source>
</reference>
<gene>
    <name evidence="2" type="ORF">NDU88_001980</name>
</gene>
<comment type="caution">
    <text evidence="2">The sequence shown here is derived from an EMBL/GenBank/DDBJ whole genome shotgun (WGS) entry which is preliminary data.</text>
</comment>
<evidence type="ECO:0000313" key="3">
    <source>
        <dbReference type="Proteomes" id="UP001066276"/>
    </source>
</evidence>
<dbReference type="EMBL" id="JANPWB010000007">
    <property type="protein sequence ID" value="KAJ1170099.1"/>
    <property type="molecule type" value="Genomic_DNA"/>
</dbReference>
<dbReference type="AlphaFoldDB" id="A0AAV7T159"/>
<feature type="compositionally biased region" description="Low complexity" evidence="1">
    <location>
        <begin position="267"/>
        <end position="277"/>
    </location>
</feature>
<feature type="compositionally biased region" description="Polar residues" evidence="1">
    <location>
        <begin position="278"/>
        <end position="287"/>
    </location>
</feature>